<comment type="catalytic activity">
    <reaction evidence="10 11">
        <text>7-carboxy-7-carbaguanine + NH4(+) + 2 ATP = 7-cyano-7-carbaguanine + 2 AMP + 2 diphosphate + 2 H(+)</text>
        <dbReference type="Rhea" id="RHEA:27982"/>
        <dbReference type="ChEBI" id="CHEBI:15378"/>
        <dbReference type="ChEBI" id="CHEBI:28938"/>
        <dbReference type="ChEBI" id="CHEBI:30616"/>
        <dbReference type="ChEBI" id="CHEBI:33019"/>
        <dbReference type="ChEBI" id="CHEBI:45075"/>
        <dbReference type="ChEBI" id="CHEBI:61036"/>
        <dbReference type="ChEBI" id="CHEBI:456215"/>
        <dbReference type="EC" id="6.3.4.20"/>
    </reaction>
</comment>
<dbReference type="PIRSF" id="PIRSF006293">
    <property type="entry name" value="ExsB"/>
    <property type="match status" value="1"/>
</dbReference>
<feature type="binding site" evidence="11">
    <location>
        <position position="201"/>
    </location>
    <ligand>
        <name>Zn(2+)</name>
        <dbReference type="ChEBI" id="CHEBI:29105"/>
    </ligand>
</feature>
<dbReference type="GO" id="GO:0008270">
    <property type="term" value="F:zinc ion binding"/>
    <property type="evidence" value="ECO:0007669"/>
    <property type="project" value="UniProtKB-UniRule"/>
</dbReference>
<evidence type="ECO:0000256" key="1">
    <source>
        <dbReference type="ARBA" id="ARBA00005061"/>
    </source>
</evidence>
<gene>
    <name evidence="11 12" type="primary">queC</name>
    <name evidence="12" type="ORF">BN59_00595</name>
</gene>
<feature type="binding site" evidence="11">
    <location>
        <position position="204"/>
    </location>
    <ligand>
        <name>Zn(2+)</name>
        <dbReference type="ChEBI" id="CHEBI:29105"/>
    </ligand>
</feature>
<keyword evidence="13" id="KW-1185">Reference proteome</keyword>
<dbReference type="Proteomes" id="UP000044071">
    <property type="component" value="Unassembled WGS sequence"/>
</dbReference>
<keyword evidence="4 11" id="KW-0547">Nucleotide-binding</keyword>
<dbReference type="Gene3D" id="3.40.50.620">
    <property type="entry name" value="HUPs"/>
    <property type="match status" value="1"/>
</dbReference>
<comment type="pathway">
    <text evidence="1 11">Purine metabolism; 7-cyano-7-deazaguanine biosynthesis.</text>
</comment>
<dbReference type="eggNOG" id="COG0603">
    <property type="taxonomic scope" value="Bacteria"/>
</dbReference>
<dbReference type="GO" id="GO:0008616">
    <property type="term" value="P:tRNA queuosine(34) biosynthetic process"/>
    <property type="evidence" value="ECO:0007669"/>
    <property type="project" value="UniProtKB-UniRule"/>
</dbReference>
<dbReference type="InterPro" id="IPR014729">
    <property type="entry name" value="Rossmann-like_a/b/a_fold"/>
</dbReference>
<feature type="binding site" evidence="11">
    <location>
        <begin position="8"/>
        <end position="18"/>
    </location>
    <ligand>
        <name>ATP</name>
        <dbReference type="ChEBI" id="CHEBI:30616"/>
    </ligand>
</feature>
<evidence type="ECO:0000313" key="12">
    <source>
        <dbReference type="EMBL" id="CDZ76328.1"/>
    </source>
</evidence>
<accession>A0A078KXA7</accession>
<reference evidence="12 13" key="1">
    <citation type="submission" date="2014-06" db="EMBL/GenBank/DDBJ databases">
        <authorList>
            <person name="Urmite Genomes Urmite Genomes"/>
        </authorList>
    </citation>
    <scope>NUCLEOTIDE SEQUENCE [LARGE SCALE GENOMIC DNA]</scope>
</reference>
<evidence type="ECO:0000256" key="4">
    <source>
        <dbReference type="ARBA" id="ARBA00022741"/>
    </source>
</evidence>
<evidence type="ECO:0000256" key="7">
    <source>
        <dbReference type="ARBA" id="ARBA00022840"/>
    </source>
</evidence>
<evidence type="ECO:0000313" key="13">
    <source>
        <dbReference type="Proteomes" id="UP000044071"/>
    </source>
</evidence>
<comment type="function">
    <text evidence="11">Catalyzes the ATP-dependent conversion of 7-carboxy-7-deazaguanine (CDG) to 7-cyano-7-deazaguanine (preQ(0)).</text>
</comment>
<keyword evidence="2 11" id="KW-0436">Ligase</keyword>
<dbReference type="EMBL" id="CCSB01000001">
    <property type="protein sequence ID" value="CDZ76328.1"/>
    <property type="molecule type" value="Genomic_DNA"/>
</dbReference>
<proteinExistence type="inferred from homology"/>
<feature type="binding site" evidence="11">
    <location>
        <position position="188"/>
    </location>
    <ligand>
        <name>Zn(2+)</name>
        <dbReference type="ChEBI" id="CHEBI:29105"/>
    </ligand>
</feature>
<dbReference type="CDD" id="cd01995">
    <property type="entry name" value="QueC-like"/>
    <property type="match status" value="1"/>
</dbReference>
<dbReference type="RefSeq" id="WP_043872888.1">
    <property type="nucleotide sequence ID" value="NZ_CCVW01000001.1"/>
</dbReference>
<dbReference type="HAMAP" id="MF_01633">
    <property type="entry name" value="QueC"/>
    <property type="match status" value="1"/>
</dbReference>
<dbReference type="GO" id="GO:0016879">
    <property type="term" value="F:ligase activity, forming carbon-nitrogen bonds"/>
    <property type="evidence" value="ECO:0007669"/>
    <property type="project" value="UniProtKB-UniRule"/>
</dbReference>
<evidence type="ECO:0000256" key="8">
    <source>
        <dbReference type="ARBA" id="ARBA00037993"/>
    </source>
</evidence>
<dbReference type="AlphaFoldDB" id="A0A078KXA7"/>
<dbReference type="GO" id="GO:0005524">
    <property type="term" value="F:ATP binding"/>
    <property type="evidence" value="ECO:0007669"/>
    <property type="project" value="UniProtKB-UniRule"/>
</dbReference>
<keyword evidence="7 11" id="KW-0067">ATP-binding</keyword>
<dbReference type="STRING" id="1034943.BN59_00595"/>
<keyword evidence="6 11" id="KW-0862">Zinc</keyword>
<sequence>MKKAVVLISGGLDSTTCLAIAKAEGFDCYALSFAYGQRHTAELIAAQRIAKHFAVSEHRIINLDIGQFGGSALTDQSIQVPEYSGSKEIPVTYVPARNTVFLAISLGYAEVLDAQDLFIGVSSVDYSGYPDCRPEYIAAFQNLANLATKSAVEGSPFRLHTPLLHLSKAETIRQGIKLGVDYSMTVSCYQATEDGKACGHCDSCTLRKQGFLEAYITDQTIYA</sequence>
<dbReference type="PANTHER" id="PTHR42914:SF1">
    <property type="entry name" value="7-CYANO-7-DEAZAGUANINE SYNTHASE"/>
    <property type="match status" value="1"/>
</dbReference>
<name>A0A078KXA7_9GAMM</name>
<dbReference type="FunFam" id="3.40.50.620:FF:000131">
    <property type="entry name" value="7-cyano-7-deazaguanine synthase"/>
    <property type="match status" value="1"/>
</dbReference>
<evidence type="ECO:0000256" key="6">
    <source>
        <dbReference type="ARBA" id="ARBA00022833"/>
    </source>
</evidence>
<evidence type="ECO:0000256" key="5">
    <source>
        <dbReference type="ARBA" id="ARBA00022785"/>
    </source>
</evidence>
<evidence type="ECO:0000256" key="11">
    <source>
        <dbReference type="HAMAP-Rule" id="MF_01633"/>
    </source>
</evidence>
<dbReference type="PANTHER" id="PTHR42914">
    <property type="entry name" value="7-CYANO-7-DEAZAGUANINE SYNTHASE"/>
    <property type="match status" value="1"/>
</dbReference>
<dbReference type="SUPFAM" id="SSF52402">
    <property type="entry name" value="Adenine nucleotide alpha hydrolases-like"/>
    <property type="match status" value="1"/>
</dbReference>
<keyword evidence="3 11" id="KW-0479">Metal-binding</keyword>
<comment type="cofactor">
    <cofactor evidence="11">
        <name>Zn(2+)</name>
        <dbReference type="ChEBI" id="CHEBI:29105"/>
    </cofactor>
    <text evidence="11">Binds 1 zinc ion per subunit.</text>
</comment>
<comment type="similarity">
    <text evidence="8 11">Belongs to the QueC family.</text>
</comment>
<evidence type="ECO:0000256" key="9">
    <source>
        <dbReference type="ARBA" id="ARBA00039149"/>
    </source>
</evidence>
<dbReference type="Pfam" id="PF06508">
    <property type="entry name" value="QueC"/>
    <property type="match status" value="1"/>
</dbReference>
<evidence type="ECO:0000256" key="10">
    <source>
        <dbReference type="ARBA" id="ARBA00047890"/>
    </source>
</evidence>
<dbReference type="OrthoDB" id="9789567at2"/>
<dbReference type="UniPathway" id="UPA00391"/>
<dbReference type="EC" id="6.3.4.20" evidence="9 11"/>
<dbReference type="InterPro" id="IPR018317">
    <property type="entry name" value="QueC"/>
</dbReference>
<protein>
    <recommendedName>
        <fullName evidence="9 11">7-cyano-7-deazaguanine synthase</fullName>
        <ecNumber evidence="9 11">6.3.4.20</ecNumber>
    </recommendedName>
    <alternativeName>
        <fullName evidence="11">7-cyano-7-carbaguanine synthase</fullName>
    </alternativeName>
    <alternativeName>
        <fullName evidence="11">PreQ(0) synthase</fullName>
    </alternativeName>
    <alternativeName>
        <fullName evidence="11">Queuosine biosynthesis protein QueC</fullName>
    </alternativeName>
</protein>
<organism evidence="12 13">
    <name type="scientific">Legionella massiliensis</name>
    <dbReference type="NCBI Taxonomy" id="1034943"/>
    <lineage>
        <taxon>Bacteria</taxon>
        <taxon>Pseudomonadati</taxon>
        <taxon>Pseudomonadota</taxon>
        <taxon>Gammaproteobacteria</taxon>
        <taxon>Legionellales</taxon>
        <taxon>Legionellaceae</taxon>
        <taxon>Legionella</taxon>
    </lineage>
</organism>
<keyword evidence="5 11" id="KW-0671">Queuosine biosynthesis</keyword>
<dbReference type="NCBIfam" id="TIGR00364">
    <property type="entry name" value="7-cyano-7-deazaguanine synthase QueC"/>
    <property type="match status" value="1"/>
</dbReference>
<evidence type="ECO:0000256" key="3">
    <source>
        <dbReference type="ARBA" id="ARBA00022723"/>
    </source>
</evidence>
<evidence type="ECO:0000256" key="2">
    <source>
        <dbReference type="ARBA" id="ARBA00022598"/>
    </source>
</evidence>
<feature type="binding site" evidence="11">
    <location>
        <position position="198"/>
    </location>
    <ligand>
        <name>Zn(2+)</name>
        <dbReference type="ChEBI" id="CHEBI:29105"/>
    </ligand>
</feature>